<evidence type="ECO:0000256" key="3">
    <source>
        <dbReference type="ARBA" id="ARBA00006929"/>
    </source>
</evidence>
<evidence type="ECO:0000313" key="13">
    <source>
        <dbReference type="Proteomes" id="UP001596364"/>
    </source>
</evidence>
<evidence type="ECO:0000256" key="1">
    <source>
        <dbReference type="ARBA" id="ARBA00002591"/>
    </source>
</evidence>
<sequence>MRLVSLFCLVSLLAGCGSTQVRETLPNDPFYAPVIPDMPAQKISEDGSLFQPGHANSLFSDMKARRVGDLITVVLQETTSATKSASSALSKSNNVAVDPIIGLGGNAVNIGPESIQFGLGNSQDFSGDASTNQSNNLRGNISVTVVQVLPNDNLVVRGEKWLTLNNGDEYIRLTGIVRTADISPQNEVVSTKIANARIQYSGTGEFANAQQQGWLTQFFNSDWWPF</sequence>
<keyword evidence="12" id="KW-0966">Cell projection</keyword>
<keyword evidence="13" id="KW-1185">Reference proteome</keyword>
<dbReference type="PANTHER" id="PTHR34933:SF1">
    <property type="entry name" value="FLAGELLAR L-RING PROTEIN"/>
    <property type="match status" value="1"/>
</dbReference>
<evidence type="ECO:0000256" key="8">
    <source>
        <dbReference type="ARBA" id="ARBA00023143"/>
    </source>
</evidence>
<keyword evidence="12" id="KW-0282">Flagellum</keyword>
<evidence type="ECO:0000313" key="12">
    <source>
        <dbReference type="EMBL" id="MFC6440544.1"/>
    </source>
</evidence>
<comment type="subcellular location">
    <subcellularLocation>
        <location evidence="11">Cell outer membrane</location>
        <topology evidence="11">Lipid-anchor</topology>
    </subcellularLocation>
    <subcellularLocation>
        <location evidence="11">Bacterial flagellum basal body</location>
    </subcellularLocation>
    <subcellularLocation>
        <location evidence="2">Membrane</location>
        <topology evidence="2">Lipid-anchor</topology>
    </subcellularLocation>
</comment>
<dbReference type="InterPro" id="IPR000527">
    <property type="entry name" value="Flag_Lring"/>
</dbReference>
<dbReference type="PROSITE" id="PS51257">
    <property type="entry name" value="PROKAR_LIPOPROTEIN"/>
    <property type="match status" value="1"/>
</dbReference>
<name>A0ABW1XKG2_9ALTE</name>
<protein>
    <recommendedName>
        <fullName evidence="11">Flagellar L-ring protein</fullName>
    </recommendedName>
    <alternativeName>
        <fullName evidence="11">Basal body L-ring protein</fullName>
    </alternativeName>
</protein>
<comment type="caution">
    <text evidence="12">The sequence shown here is derived from an EMBL/GenBank/DDBJ whole genome shotgun (WGS) entry which is preliminary data.</text>
</comment>
<evidence type="ECO:0000256" key="10">
    <source>
        <dbReference type="ARBA" id="ARBA00023288"/>
    </source>
</evidence>
<gene>
    <name evidence="11 12" type="primary">flgH</name>
    <name evidence="12" type="ORF">ACFP85_10335</name>
</gene>
<dbReference type="PRINTS" id="PR01008">
    <property type="entry name" value="FLGLRINGFLGH"/>
</dbReference>
<dbReference type="NCBIfam" id="NF001304">
    <property type="entry name" value="PRK00249.1-4"/>
    <property type="match status" value="1"/>
</dbReference>
<organism evidence="12 13">
    <name type="scientific">Pseudobowmanella zhangzhouensis</name>
    <dbReference type="NCBI Taxonomy" id="1537679"/>
    <lineage>
        <taxon>Bacteria</taxon>
        <taxon>Pseudomonadati</taxon>
        <taxon>Pseudomonadota</taxon>
        <taxon>Gammaproteobacteria</taxon>
        <taxon>Alteromonadales</taxon>
        <taxon>Alteromonadaceae</taxon>
    </lineage>
</organism>
<comment type="function">
    <text evidence="1 11">Assembles around the rod to form the L-ring and probably protects the motor/basal body from shearing forces during rotation.</text>
</comment>
<evidence type="ECO:0000256" key="4">
    <source>
        <dbReference type="ARBA" id="ARBA00011439"/>
    </source>
</evidence>
<evidence type="ECO:0000256" key="11">
    <source>
        <dbReference type="HAMAP-Rule" id="MF_00415"/>
    </source>
</evidence>
<proteinExistence type="inferred from homology"/>
<dbReference type="RefSeq" id="WP_131258338.1">
    <property type="nucleotide sequence ID" value="NZ_JBHSUS010000001.1"/>
</dbReference>
<keyword evidence="8 11" id="KW-0975">Bacterial flagellum</keyword>
<keyword evidence="10 11" id="KW-0449">Lipoprotein</keyword>
<evidence type="ECO:0000256" key="6">
    <source>
        <dbReference type="ARBA" id="ARBA00023136"/>
    </source>
</evidence>
<reference evidence="13" key="1">
    <citation type="journal article" date="2019" name="Int. J. Syst. Evol. Microbiol.">
        <title>The Global Catalogue of Microorganisms (GCM) 10K type strain sequencing project: providing services to taxonomists for standard genome sequencing and annotation.</title>
        <authorList>
            <consortium name="The Broad Institute Genomics Platform"/>
            <consortium name="The Broad Institute Genome Sequencing Center for Infectious Disease"/>
            <person name="Wu L."/>
            <person name="Ma J."/>
        </authorList>
    </citation>
    <scope>NUCLEOTIDE SEQUENCE [LARGE SCALE GENOMIC DNA]</scope>
    <source>
        <strain evidence="13">CGMCC 1.16031</strain>
    </source>
</reference>
<comment type="similarity">
    <text evidence="3 11">Belongs to the FlgH family.</text>
</comment>
<keyword evidence="9 11" id="KW-0998">Cell outer membrane</keyword>
<evidence type="ECO:0000256" key="2">
    <source>
        <dbReference type="ARBA" id="ARBA00004635"/>
    </source>
</evidence>
<evidence type="ECO:0000256" key="9">
    <source>
        <dbReference type="ARBA" id="ARBA00023237"/>
    </source>
</evidence>
<dbReference type="Pfam" id="PF02107">
    <property type="entry name" value="FlgH"/>
    <property type="match status" value="1"/>
</dbReference>
<dbReference type="Proteomes" id="UP001596364">
    <property type="component" value="Unassembled WGS sequence"/>
</dbReference>
<dbReference type="PANTHER" id="PTHR34933">
    <property type="entry name" value="FLAGELLAR L-RING PROTEIN"/>
    <property type="match status" value="1"/>
</dbReference>
<dbReference type="NCBIfam" id="NF009338">
    <property type="entry name" value="PRK12698.1"/>
    <property type="match status" value="1"/>
</dbReference>
<evidence type="ECO:0000256" key="7">
    <source>
        <dbReference type="ARBA" id="ARBA00023139"/>
    </source>
</evidence>
<dbReference type="HAMAP" id="MF_00415">
    <property type="entry name" value="FlgH"/>
    <property type="match status" value="1"/>
</dbReference>
<keyword evidence="6 11" id="KW-0472">Membrane</keyword>
<keyword evidence="12" id="KW-0969">Cilium</keyword>
<dbReference type="EMBL" id="JBHSUS010000001">
    <property type="protein sequence ID" value="MFC6440544.1"/>
    <property type="molecule type" value="Genomic_DNA"/>
</dbReference>
<comment type="subunit">
    <text evidence="4 11">The basal body constitutes a major portion of the flagellar organelle and consists of four rings (L,P,S, and M) mounted on a central rod.</text>
</comment>
<keyword evidence="5 11" id="KW-0732">Signal</keyword>
<keyword evidence="7" id="KW-0564">Palmitate</keyword>
<accession>A0ABW1XKG2</accession>
<evidence type="ECO:0000256" key="5">
    <source>
        <dbReference type="ARBA" id="ARBA00022729"/>
    </source>
</evidence>